<dbReference type="KEGG" id="bbes:BESB_012320"/>
<evidence type="ECO:0008006" key="4">
    <source>
        <dbReference type="Google" id="ProtNLM"/>
    </source>
</evidence>
<gene>
    <name evidence="2" type="ORF">BESB_012320</name>
</gene>
<dbReference type="OrthoDB" id="433869at2759"/>
<feature type="region of interest" description="Disordered" evidence="1">
    <location>
        <begin position="1"/>
        <end position="21"/>
    </location>
</feature>
<evidence type="ECO:0000313" key="3">
    <source>
        <dbReference type="Proteomes" id="UP000224006"/>
    </source>
</evidence>
<dbReference type="VEuPathDB" id="ToxoDB:BESB_012320"/>
<keyword evidence="3" id="KW-1185">Reference proteome</keyword>
<accession>A0A2A9MB56</accession>
<dbReference type="GeneID" id="40306294"/>
<proteinExistence type="predicted"/>
<dbReference type="Proteomes" id="UP000224006">
    <property type="component" value="Chromosome IX"/>
</dbReference>
<evidence type="ECO:0000313" key="2">
    <source>
        <dbReference type="EMBL" id="PFH32620.1"/>
    </source>
</evidence>
<organism evidence="2 3">
    <name type="scientific">Besnoitia besnoiti</name>
    <name type="common">Apicomplexan protozoan</name>
    <dbReference type="NCBI Taxonomy" id="94643"/>
    <lineage>
        <taxon>Eukaryota</taxon>
        <taxon>Sar</taxon>
        <taxon>Alveolata</taxon>
        <taxon>Apicomplexa</taxon>
        <taxon>Conoidasida</taxon>
        <taxon>Coccidia</taxon>
        <taxon>Eucoccidiorida</taxon>
        <taxon>Eimeriorina</taxon>
        <taxon>Sarcocystidae</taxon>
        <taxon>Besnoitia</taxon>
    </lineage>
</organism>
<name>A0A2A9MB56_BESBE</name>
<dbReference type="AlphaFoldDB" id="A0A2A9MB56"/>
<evidence type="ECO:0000256" key="1">
    <source>
        <dbReference type="SAM" id="MobiDB-lite"/>
    </source>
</evidence>
<dbReference type="EMBL" id="NWUJ01000010">
    <property type="protein sequence ID" value="PFH32620.1"/>
    <property type="molecule type" value="Genomic_DNA"/>
</dbReference>
<sequence>MGPKKGPNGGSLYPDQPDYKYTAPDFKPAAQADSPVEVKVRLANPSSRDLEFCMFVNQSTSFEVIREAIIKHHGGSIVDVFMCINYFRRDECVDVTKRLKDYGITSGECNVYYDFTAFSSPLLAA</sequence>
<comment type="caution">
    <text evidence="2">The sequence shown here is derived from an EMBL/GenBank/DDBJ whole genome shotgun (WGS) entry which is preliminary data.</text>
</comment>
<protein>
    <recommendedName>
        <fullName evidence="4">Ubiquitin-like protein ATG12</fullName>
    </recommendedName>
</protein>
<dbReference type="RefSeq" id="XP_029216629.1">
    <property type="nucleotide sequence ID" value="XM_029359962.1"/>
</dbReference>
<reference evidence="2 3" key="1">
    <citation type="submission" date="2017-09" db="EMBL/GenBank/DDBJ databases">
        <title>Genome sequencing of Besnoitia besnoiti strain Bb-Ger1.</title>
        <authorList>
            <person name="Schares G."/>
            <person name="Venepally P."/>
            <person name="Lorenzi H.A."/>
        </authorList>
    </citation>
    <scope>NUCLEOTIDE SEQUENCE [LARGE SCALE GENOMIC DNA]</scope>
    <source>
        <strain evidence="2 3">Bb-Ger1</strain>
    </source>
</reference>